<dbReference type="EMBL" id="MU865926">
    <property type="protein sequence ID" value="KAK4451937.1"/>
    <property type="molecule type" value="Genomic_DNA"/>
</dbReference>
<evidence type="ECO:0000313" key="4">
    <source>
        <dbReference type="Proteomes" id="UP001321760"/>
    </source>
</evidence>
<keyword evidence="4" id="KW-1185">Reference proteome</keyword>
<feature type="region of interest" description="Disordered" evidence="1">
    <location>
        <begin position="72"/>
        <end position="113"/>
    </location>
</feature>
<accession>A0AAV9GUJ1</accession>
<keyword evidence="2" id="KW-0812">Transmembrane</keyword>
<keyword evidence="2" id="KW-0472">Membrane</keyword>
<comment type="caution">
    <text evidence="3">The sequence shown here is derived from an EMBL/GenBank/DDBJ whole genome shotgun (WGS) entry which is preliminary data.</text>
</comment>
<evidence type="ECO:0000256" key="2">
    <source>
        <dbReference type="SAM" id="Phobius"/>
    </source>
</evidence>
<sequence>MNHTEPPQTESPHHAPEGIFDPWVLTLIVPLVLIMVGNQWLALWITRNGKPVPAANDFDVRWAPRFAKSQWPGKRATVTPQSSPHYTRDINGLQSPVGVQFPGPGWSPTGADEEFEMVDLHGRDAQSSRTAAEFSP</sequence>
<gene>
    <name evidence="3" type="ORF">QBC34DRAFT_436198</name>
</gene>
<keyword evidence="2" id="KW-1133">Transmembrane helix</keyword>
<protein>
    <submittedName>
        <fullName evidence="3">Uncharacterized protein</fullName>
    </submittedName>
</protein>
<dbReference type="AlphaFoldDB" id="A0AAV9GUJ1"/>
<name>A0AAV9GUJ1_9PEZI</name>
<evidence type="ECO:0000313" key="3">
    <source>
        <dbReference type="EMBL" id="KAK4451937.1"/>
    </source>
</evidence>
<evidence type="ECO:0000256" key="1">
    <source>
        <dbReference type="SAM" id="MobiDB-lite"/>
    </source>
</evidence>
<organism evidence="3 4">
    <name type="scientific">Podospora aff. communis PSN243</name>
    <dbReference type="NCBI Taxonomy" id="3040156"/>
    <lineage>
        <taxon>Eukaryota</taxon>
        <taxon>Fungi</taxon>
        <taxon>Dikarya</taxon>
        <taxon>Ascomycota</taxon>
        <taxon>Pezizomycotina</taxon>
        <taxon>Sordariomycetes</taxon>
        <taxon>Sordariomycetidae</taxon>
        <taxon>Sordariales</taxon>
        <taxon>Podosporaceae</taxon>
        <taxon>Podospora</taxon>
    </lineage>
</organism>
<reference evidence="3" key="1">
    <citation type="journal article" date="2023" name="Mol. Phylogenet. Evol.">
        <title>Genome-scale phylogeny and comparative genomics of the fungal order Sordariales.</title>
        <authorList>
            <person name="Hensen N."/>
            <person name="Bonometti L."/>
            <person name="Westerberg I."/>
            <person name="Brannstrom I.O."/>
            <person name="Guillou S."/>
            <person name="Cros-Aarteil S."/>
            <person name="Calhoun S."/>
            <person name="Haridas S."/>
            <person name="Kuo A."/>
            <person name="Mondo S."/>
            <person name="Pangilinan J."/>
            <person name="Riley R."/>
            <person name="LaButti K."/>
            <person name="Andreopoulos B."/>
            <person name="Lipzen A."/>
            <person name="Chen C."/>
            <person name="Yan M."/>
            <person name="Daum C."/>
            <person name="Ng V."/>
            <person name="Clum A."/>
            <person name="Steindorff A."/>
            <person name="Ohm R.A."/>
            <person name="Martin F."/>
            <person name="Silar P."/>
            <person name="Natvig D.O."/>
            <person name="Lalanne C."/>
            <person name="Gautier V."/>
            <person name="Ament-Velasquez S.L."/>
            <person name="Kruys A."/>
            <person name="Hutchinson M.I."/>
            <person name="Powell A.J."/>
            <person name="Barry K."/>
            <person name="Miller A.N."/>
            <person name="Grigoriev I.V."/>
            <person name="Debuchy R."/>
            <person name="Gladieux P."/>
            <person name="Hiltunen Thoren M."/>
            <person name="Johannesson H."/>
        </authorList>
    </citation>
    <scope>NUCLEOTIDE SEQUENCE</scope>
    <source>
        <strain evidence="3">PSN243</strain>
    </source>
</reference>
<feature type="transmembrane region" description="Helical" evidence="2">
    <location>
        <begin position="23"/>
        <end position="45"/>
    </location>
</feature>
<reference evidence="3" key="2">
    <citation type="submission" date="2023-05" db="EMBL/GenBank/DDBJ databases">
        <authorList>
            <consortium name="Lawrence Berkeley National Laboratory"/>
            <person name="Steindorff A."/>
            <person name="Hensen N."/>
            <person name="Bonometti L."/>
            <person name="Westerberg I."/>
            <person name="Brannstrom I.O."/>
            <person name="Guillou S."/>
            <person name="Cros-Aarteil S."/>
            <person name="Calhoun S."/>
            <person name="Haridas S."/>
            <person name="Kuo A."/>
            <person name="Mondo S."/>
            <person name="Pangilinan J."/>
            <person name="Riley R."/>
            <person name="Labutti K."/>
            <person name="Andreopoulos B."/>
            <person name="Lipzen A."/>
            <person name="Chen C."/>
            <person name="Yanf M."/>
            <person name="Daum C."/>
            <person name="Ng V."/>
            <person name="Clum A."/>
            <person name="Ohm R."/>
            <person name="Martin F."/>
            <person name="Silar P."/>
            <person name="Natvig D."/>
            <person name="Lalanne C."/>
            <person name="Gautier V."/>
            <person name="Ament-Velasquez S.L."/>
            <person name="Kruys A."/>
            <person name="Hutchinson M.I."/>
            <person name="Powell A.J."/>
            <person name="Barry K."/>
            <person name="Miller A.N."/>
            <person name="Grigoriev I.V."/>
            <person name="Debuchy R."/>
            <person name="Gladieux P."/>
            <person name="Thoren M.H."/>
            <person name="Johannesson H."/>
        </authorList>
    </citation>
    <scope>NUCLEOTIDE SEQUENCE</scope>
    <source>
        <strain evidence="3">PSN243</strain>
    </source>
</reference>
<dbReference type="Proteomes" id="UP001321760">
    <property type="component" value="Unassembled WGS sequence"/>
</dbReference>
<proteinExistence type="predicted"/>